<dbReference type="EMBL" id="JACCJB010000017">
    <property type="protein sequence ID" value="KAF6220364.1"/>
    <property type="molecule type" value="Genomic_DNA"/>
</dbReference>
<proteinExistence type="predicted"/>
<protein>
    <submittedName>
        <fullName evidence="2">Uncharacterized protein</fullName>
    </submittedName>
</protein>
<feature type="region of interest" description="Disordered" evidence="1">
    <location>
        <begin position="1"/>
        <end position="81"/>
    </location>
</feature>
<feature type="compositionally biased region" description="Low complexity" evidence="1">
    <location>
        <begin position="72"/>
        <end position="81"/>
    </location>
</feature>
<comment type="caution">
    <text evidence="2">The sequence shown here is derived from an EMBL/GenBank/DDBJ whole genome shotgun (WGS) entry which is preliminary data.</text>
</comment>
<dbReference type="Proteomes" id="UP000593566">
    <property type="component" value="Unassembled WGS sequence"/>
</dbReference>
<name>A0A8H6CBG7_9LECA</name>
<sequence length="447" mass="50635">MAKPQQIRKKKVSAHSKIGTRHCDSSPPSSPRPTLVSDSKAPTTGRKRKQRTLPPDQQDTGDASIEHRDNQSKSSSSSTNSYRIWDRAERSYWDSLSTLRLTSDCLRELNRQNALMKTSVPKTIPAVEHPGRYGSHRNPEGVLSRPTLWSSRKASKSKPDRKSPVDEEEETGGSSAYDSNFEHHLTQNHFFRCKYHGKRPANHQEWVEAIKQPRASLSSLRMSDEYEALSRAADDARNDKGQLMIQVLPKLMGEKNSYRSGKRVKFDNLEPLTQRILDARPDYYEGHHAGLENRLLREKLRTIITPSIRQDTPFLPNFFVQINDGGGSFAVAERRARHVGALAARGMHRLQCLGRTEAYDSNAYTISAIYYAQFLNLYTHHLTQPEGSGSPPHTHMIALKSVPLFDSPESLYEGLTAIRNASEKANEYREQFIESANLRLESDTPQD</sequence>
<evidence type="ECO:0000313" key="3">
    <source>
        <dbReference type="Proteomes" id="UP000593566"/>
    </source>
</evidence>
<accession>A0A8H6CBG7</accession>
<gene>
    <name evidence="2" type="ORF">HO133_003496</name>
</gene>
<dbReference type="GeneID" id="59331907"/>
<feature type="region of interest" description="Disordered" evidence="1">
    <location>
        <begin position="120"/>
        <end position="179"/>
    </location>
</feature>
<dbReference type="AlphaFoldDB" id="A0A8H6CBG7"/>
<reference evidence="2 3" key="1">
    <citation type="journal article" date="2020" name="Genomics">
        <title>Complete, high-quality genomes from long-read metagenomic sequencing of two wolf lichen thalli reveals enigmatic genome architecture.</title>
        <authorList>
            <person name="McKenzie S.K."/>
            <person name="Walston R.F."/>
            <person name="Allen J.L."/>
        </authorList>
    </citation>
    <scope>NUCLEOTIDE SEQUENCE [LARGE SCALE GENOMIC DNA]</scope>
    <source>
        <strain evidence="2">WasteWater1</strain>
    </source>
</reference>
<organism evidence="2 3">
    <name type="scientific">Letharia lupina</name>
    <dbReference type="NCBI Taxonomy" id="560253"/>
    <lineage>
        <taxon>Eukaryota</taxon>
        <taxon>Fungi</taxon>
        <taxon>Dikarya</taxon>
        <taxon>Ascomycota</taxon>
        <taxon>Pezizomycotina</taxon>
        <taxon>Lecanoromycetes</taxon>
        <taxon>OSLEUM clade</taxon>
        <taxon>Lecanoromycetidae</taxon>
        <taxon>Lecanorales</taxon>
        <taxon>Lecanorineae</taxon>
        <taxon>Parmeliaceae</taxon>
        <taxon>Letharia</taxon>
    </lineage>
</organism>
<dbReference type="RefSeq" id="XP_037149799.1">
    <property type="nucleotide sequence ID" value="XM_037294418.1"/>
</dbReference>
<keyword evidence="3" id="KW-1185">Reference proteome</keyword>
<evidence type="ECO:0000313" key="2">
    <source>
        <dbReference type="EMBL" id="KAF6220364.1"/>
    </source>
</evidence>
<feature type="compositionally biased region" description="Basic residues" evidence="1">
    <location>
        <begin position="1"/>
        <end position="20"/>
    </location>
</feature>
<evidence type="ECO:0000256" key="1">
    <source>
        <dbReference type="SAM" id="MobiDB-lite"/>
    </source>
</evidence>